<dbReference type="AlphaFoldDB" id="A0AAN9ZH34"/>
<comment type="caution">
    <text evidence="2">The sequence shown here is derived from an EMBL/GenBank/DDBJ whole genome shotgun (WGS) entry which is preliminary data.</text>
</comment>
<sequence>MRRVLSPPLPPPLPPQPQPSANCVRRVCPQPRVQASLPDCVPVRAVGAAALAAAPAAAATKFTARRRAASPAGDSGQVIEREQHRRLYGSLPRVKTARNRECTRQRSGRQPKGGMYLPDYVLGSPAPKYFNTPPTHGVRSPELKEAIANLRRISSCVQSPIRSAYKESPTPVPPLQQSARIPNKAQSLQEFSPESHLKEVLRSLRPVSRETRRPFALCGSHQLGHKY</sequence>
<dbReference type="Proteomes" id="UP001378592">
    <property type="component" value="Unassembled WGS sequence"/>
</dbReference>
<evidence type="ECO:0000313" key="2">
    <source>
        <dbReference type="EMBL" id="KAK7873687.1"/>
    </source>
</evidence>
<accession>A0AAN9ZH34</accession>
<proteinExistence type="predicted"/>
<evidence type="ECO:0000256" key="1">
    <source>
        <dbReference type="SAM" id="MobiDB-lite"/>
    </source>
</evidence>
<reference evidence="2 3" key="1">
    <citation type="submission" date="2024-03" db="EMBL/GenBank/DDBJ databases">
        <title>The genome assembly and annotation of the cricket Gryllus longicercus Weissman &amp; Gray.</title>
        <authorList>
            <person name="Szrajer S."/>
            <person name="Gray D."/>
            <person name="Ylla G."/>
        </authorList>
    </citation>
    <scope>NUCLEOTIDE SEQUENCE [LARGE SCALE GENOMIC DNA]</scope>
    <source>
        <strain evidence="2">DAG 2021-001</strain>
        <tissue evidence="2">Whole body minus gut</tissue>
    </source>
</reference>
<feature type="region of interest" description="Disordered" evidence="1">
    <location>
        <begin position="1"/>
        <end position="21"/>
    </location>
</feature>
<protein>
    <submittedName>
        <fullName evidence="2">Uncharacterized protein</fullName>
    </submittedName>
</protein>
<name>A0AAN9ZH34_9ORTH</name>
<evidence type="ECO:0000313" key="3">
    <source>
        <dbReference type="Proteomes" id="UP001378592"/>
    </source>
</evidence>
<feature type="compositionally biased region" description="Pro residues" evidence="1">
    <location>
        <begin position="7"/>
        <end position="18"/>
    </location>
</feature>
<keyword evidence="3" id="KW-1185">Reference proteome</keyword>
<gene>
    <name evidence="2" type="ORF">R5R35_013221</name>
</gene>
<dbReference type="EMBL" id="JAZDUA010000010">
    <property type="protein sequence ID" value="KAK7873687.1"/>
    <property type="molecule type" value="Genomic_DNA"/>
</dbReference>
<feature type="region of interest" description="Disordered" evidence="1">
    <location>
        <begin position="96"/>
        <end position="116"/>
    </location>
</feature>
<organism evidence="2 3">
    <name type="scientific">Gryllus longicercus</name>
    <dbReference type="NCBI Taxonomy" id="2509291"/>
    <lineage>
        <taxon>Eukaryota</taxon>
        <taxon>Metazoa</taxon>
        <taxon>Ecdysozoa</taxon>
        <taxon>Arthropoda</taxon>
        <taxon>Hexapoda</taxon>
        <taxon>Insecta</taxon>
        <taxon>Pterygota</taxon>
        <taxon>Neoptera</taxon>
        <taxon>Polyneoptera</taxon>
        <taxon>Orthoptera</taxon>
        <taxon>Ensifera</taxon>
        <taxon>Gryllidea</taxon>
        <taxon>Grylloidea</taxon>
        <taxon>Gryllidae</taxon>
        <taxon>Gryllinae</taxon>
        <taxon>Gryllus</taxon>
    </lineage>
</organism>